<dbReference type="Proteomes" id="UP000887572">
    <property type="component" value="Unplaced"/>
</dbReference>
<name>A0A914I9G8_GLORO</name>
<evidence type="ECO:0000313" key="2">
    <source>
        <dbReference type="WBParaSite" id="Gr19_v10_g7931.t1"/>
    </source>
</evidence>
<dbReference type="WBParaSite" id="Gr19_v10_g7931.t1">
    <property type="protein sequence ID" value="Gr19_v10_g7931.t1"/>
    <property type="gene ID" value="Gr19_v10_g7931"/>
</dbReference>
<proteinExistence type="predicted"/>
<sequence>MANAIALNTSDESQIRRRRLPLELQCELFSALPLEHASRLLLLSDGINNNCISHVRKLHGKWKEFSDRCVNELVQRYHPRLPGKMRAIEKEAHLEVNPAALPEYMNEKQRISHDRARLSPWVGENSVLRATGAGSRHEVMRELVNSIVHIHGFIKKNNKWLMENEERENDVDRIANNIMSELVPQQFSDEKMLSTGSDWTAKRLRRDYEAHLGATRARLIELKRAHREKLRQSGVTYEWGTEMQKHHDIIIAQWKTIKMQNAADEFDATVWRERFLDELKAKNALTVEPDGDAGRCSCFRGGARISLFC</sequence>
<keyword evidence="1" id="KW-1185">Reference proteome</keyword>
<evidence type="ECO:0000313" key="1">
    <source>
        <dbReference type="Proteomes" id="UP000887572"/>
    </source>
</evidence>
<reference evidence="2" key="1">
    <citation type="submission" date="2022-11" db="UniProtKB">
        <authorList>
            <consortium name="WormBaseParasite"/>
        </authorList>
    </citation>
    <scope>IDENTIFICATION</scope>
</reference>
<organism evidence="1 2">
    <name type="scientific">Globodera rostochiensis</name>
    <name type="common">Golden nematode worm</name>
    <name type="synonym">Heterodera rostochiensis</name>
    <dbReference type="NCBI Taxonomy" id="31243"/>
    <lineage>
        <taxon>Eukaryota</taxon>
        <taxon>Metazoa</taxon>
        <taxon>Ecdysozoa</taxon>
        <taxon>Nematoda</taxon>
        <taxon>Chromadorea</taxon>
        <taxon>Rhabditida</taxon>
        <taxon>Tylenchina</taxon>
        <taxon>Tylenchomorpha</taxon>
        <taxon>Tylenchoidea</taxon>
        <taxon>Heteroderidae</taxon>
        <taxon>Heteroderinae</taxon>
        <taxon>Globodera</taxon>
    </lineage>
</organism>
<dbReference type="AlphaFoldDB" id="A0A914I9G8"/>
<protein>
    <submittedName>
        <fullName evidence="2">F-box domain-containing protein</fullName>
    </submittedName>
</protein>
<accession>A0A914I9G8</accession>